<sequence>MSSTDDTTAATVPPAGNRLRGRWPVMLWLWLLWIVLWGSVSPVVLVCGAAVALAVAVVFPLPPIGHRASVHPLGLAAMTGYLLVDLVRSAVVVAREAVLRGPRARAAVLEVQLEADTDLLITATAHLVTLTPGTLVLEIDRGRRRLYVHALPVRDASRVPGRRAETSEEEHRVVRALGTAEARERLLGRDGHAKGVRR</sequence>
<accession>A0ABW7HX91</accession>
<gene>
    <name evidence="8" type="ORF">ACG5V6_19475</name>
</gene>
<evidence type="ECO:0000256" key="4">
    <source>
        <dbReference type="ARBA" id="ARBA00022692"/>
    </source>
</evidence>
<dbReference type="InterPro" id="IPR002758">
    <property type="entry name" value="Cation_antiport_E"/>
</dbReference>
<dbReference type="Pfam" id="PF01899">
    <property type="entry name" value="MNHE"/>
    <property type="match status" value="1"/>
</dbReference>
<dbReference type="Proteomes" id="UP001607069">
    <property type="component" value="Unassembled WGS sequence"/>
</dbReference>
<feature type="transmembrane region" description="Helical" evidence="7">
    <location>
        <begin position="28"/>
        <end position="61"/>
    </location>
</feature>
<keyword evidence="3" id="KW-1003">Cell membrane</keyword>
<comment type="caution">
    <text evidence="8">The sequence shown here is derived from an EMBL/GenBank/DDBJ whole genome shotgun (WGS) entry which is preliminary data.</text>
</comment>
<keyword evidence="4 7" id="KW-0812">Transmembrane</keyword>
<comment type="similarity">
    <text evidence="2">Belongs to the CPA3 antiporters (TC 2.A.63) subunit E family.</text>
</comment>
<keyword evidence="6 7" id="KW-0472">Membrane</keyword>
<organism evidence="8 9">
    <name type="scientific">Streptomyces chitinivorans</name>
    <dbReference type="NCBI Taxonomy" id="1257027"/>
    <lineage>
        <taxon>Bacteria</taxon>
        <taxon>Bacillati</taxon>
        <taxon>Actinomycetota</taxon>
        <taxon>Actinomycetes</taxon>
        <taxon>Kitasatosporales</taxon>
        <taxon>Streptomycetaceae</taxon>
        <taxon>Streptomyces</taxon>
    </lineage>
</organism>
<evidence type="ECO:0000313" key="9">
    <source>
        <dbReference type="Proteomes" id="UP001607069"/>
    </source>
</evidence>
<evidence type="ECO:0000256" key="6">
    <source>
        <dbReference type="ARBA" id="ARBA00023136"/>
    </source>
</evidence>
<evidence type="ECO:0000256" key="5">
    <source>
        <dbReference type="ARBA" id="ARBA00022989"/>
    </source>
</evidence>
<dbReference type="PANTHER" id="PTHR34584:SF1">
    <property type="entry name" value="NA(+)_H(+) ANTIPORTER SUBUNIT E1"/>
    <property type="match status" value="1"/>
</dbReference>
<protein>
    <submittedName>
        <fullName evidence="8">Na+/H+ antiporter subunit E</fullName>
    </submittedName>
</protein>
<keyword evidence="5 7" id="KW-1133">Transmembrane helix</keyword>
<keyword evidence="9" id="KW-1185">Reference proteome</keyword>
<dbReference type="EMBL" id="JBIHMK010000079">
    <property type="protein sequence ID" value="MFH0250380.1"/>
    <property type="molecule type" value="Genomic_DNA"/>
</dbReference>
<reference evidence="8 9" key="1">
    <citation type="submission" date="2024-10" db="EMBL/GenBank/DDBJ databases">
        <authorList>
            <person name="Cho J.-C."/>
        </authorList>
    </citation>
    <scope>NUCLEOTIDE SEQUENCE [LARGE SCALE GENOMIC DNA]</scope>
    <source>
        <strain evidence="8 9">KCTC29696</strain>
    </source>
</reference>
<comment type="subcellular location">
    <subcellularLocation>
        <location evidence="1">Cell membrane</location>
        <topology evidence="1">Multi-pass membrane protein</topology>
    </subcellularLocation>
</comment>
<proteinExistence type="inferred from homology"/>
<name>A0ABW7HX91_9ACTN</name>
<dbReference type="RefSeq" id="WP_279948742.1">
    <property type="nucleotide sequence ID" value="NZ_BAABEN010000026.1"/>
</dbReference>
<evidence type="ECO:0000256" key="3">
    <source>
        <dbReference type="ARBA" id="ARBA00022475"/>
    </source>
</evidence>
<evidence type="ECO:0000256" key="2">
    <source>
        <dbReference type="ARBA" id="ARBA00006228"/>
    </source>
</evidence>
<evidence type="ECO:0000256" key="7">
    <source>
        <dbReference type="SAM" id="Phobius"/>
    </source>
</evidence>
<dbReference type="NCBIfam" id="NF006521">
    <property type="entry name" value="PRK08965.1-5"/>
    <property type="match status" value="1"/>
</dbReference>
<evidence type="ECO:0000313" key="8">
    <source>
        <dbReference type="EMBL" id="MFH0250380.1"/>
    </source>
</evidence>
<evidence type="ECO:0000256" key="1">
    <source>
        <dbReference type="ARBA" id="ARBA00004651"/>
    </source>
</evidence>
<feature type="transmembrane region" description="Helical" evidence="7">
    <location>
        <begin position="73"/>
        <end position="94"/>
    </location>
</feature>
<dbReference type="PANTHER" id="PTHR34584">
    <property type="entry name" value="NA(+)/H(+) ANTIPORTER SUBUNIT E1"/>
    <property type="match status" value="1"/>
</dbReference>